<gene>
    <name evidence="1" type="ordered locus">Os04g0507600</name>
    <name evidence="1" type="ORF">OSNPB_040507600</name>
</gene>
<dbReference type="GO" id="GO:0006888">
    <property type="term" value="P:endoplasmic reticulum to Golgi vesicle-mediated transport"/>
    <property type="evidence" value="ECO:0007669"/>
    <property type="project" value="InterPro"/>
</dbReference>
<dbReference type="SUPFAM" id="SSF82919">
    <property type="entry name" value="Zn-finger domain of Sec23/24"/>
    <property type="match status" value="1"/>
</dbReference>
<proteinExistence type="predicted"/>
<dbReference type="AlphaFoldDB" id="A0A0P0WC90"/>
<reference evidence="1 2" key="2">
    <citation type="journal article" date="2013" name="Plant Cell Physiol.">
        <title>Rice Annotation Project Database (RAP-DB): an integrative and interactive database for rice genomics.</title>
        <authorList>
            <person name="Sakai H."/>
            <person name="Lee S.S."/>
            <person name="Tanaka T."/>
            <person name="Numa H."/>
            <person name="Kim J."/>
            <person name="Kawahara Y."/>
            <person name="Wakimoto H."/>
            <person name="Yang C.C."/>
            <person name="Iwamoto M."/>
            <person name="Abe T."/>
            <person name="Yamada Y."/>
            <person name="Muto A."/>
            <person name="Inokuchi H."/>
            <person name="Ikemura T."/>
            <person name="Matsumoto T."/>
            <person name="Sasaki T."/>
            <person name="Itoh T."/>
        </authorList>
    </citation>
    <scope>NUCLEOTIDE SEQUENCE [LARGE SCALE GENOMIC DNA]</scope>
    <source>
        <strain evidence="2">cv. Nipponbare</strain>
    </source>
</reference>
<evidence type="ECO:0000313" key="1">
    <source>
        <dbReference type="EMBL" id="BAS89999.1"/>
    </source>
</evidence>
<organism evidence="1 2">
    <name type="scientific">Oryza sativa subsp. japonica</name>
    <name type="common">Rice</name>
    <dbReference type="NCBI Taxonomy" id="39947"/>
    <lineage>
        <taxon>Eukaryota</taxon>
        <taxon>Viridiplantae</taxon>
        <taxon>Streptophyta</taxon>
        <taxon>Embryophyta</taxon>
        <taxon>Tracheophyta</taxon>
        <taxon>Spermatophyta</taxon>
        <taxon>Magnoliopsida</taxon>
        <taxon>Liliopsida</taxon>
        <taxon>Poales</taxon>
        <taxon>Poaceae</taxon>
        <taxon>BOP clade</taxon>
        <taxon>Oryzoideae</taxon>
        <taxon>Oryzeae</taxon>
        <taxon>Oryzinae</taxon>
        <taxon>Oryza</taxon>
        <taxon>Oryza sativa</taxon>
    </lineage>
</organism>
<dbReference type="EMBL" id="AP014960">
    <property type="protein sequence ID" value="BAS89999.1"/>
    <property type="molecule type" value="Genomic_DNA"/>
</dbReference>
<evidence type="ECO:0000313" key="2">
    <source>
        <dbReference type="Proteomes" id="UP000059680"/>
    </source>
</evidence>
<dbReference type="GO" id="GO:0030127">
    <property type="term" value="C:COPII vesicle coat"/>
    <property type="evidence" value="ECO:0007669"/>
    <property type="project" value="InterPro"/>
</dbReference>
<dbReference type="PaxDb" id="39947-A0A0P0WC90"/>
<protein>
    <submittedName>
        <fullName evidence="1">Os04g0507600 protein</fullName>
    </submittedName>
</protein>
<dbReference type="GO" id="GO:0006886">
    <property type="term" value="P:intracellular protein transport"/>
    <property type="evidence" value="ECO:0007669"/>
    <property type="project" value="InterPro"/>
</dbReference>
<dbReference type="GO" id="GO:0008270">
    <property type="term" value="F:zinc ion binding"/>
    <property type="evidence" value="ECO:0007669"/>
    <property type="project" value="InterPro"/>
</dbReference>
<keyword evidence="2" id="KW-1185">Reference proteome</keyword>
<accession>A0A0P0WC90</accession>
<dbReference type="InterPro" id="IPR036174">
    <property type="entry name" value="Znf_Sec23_Sec24_sf"/>
</dbReference>
<dbReference type="InParanoid" id="A0A0P0WC90"/>
<reference evidence="2" key="1">
    <citation type="journal article" date="2005" name="Nature">
        <title>The map-based sequence of the rice genome.</title>
        <authorList>
            <consortium name="International rice genome sequencing project (IRGSP)"/>
            <person name="Matsumoto T."/>
            <person name="Wu J."/>
            <person name="Kanamori H."/>
            <person name="Katayose Y."/>
            <person name="Fujisawa M."/>
            <person name="Namiki N."/>
            <person name="Mizuno H."/>
            <person name="Yamamoto K."/>
            <person name="Antonio B.A."/>
            <person name="Baba T."/>
            <person name="Sakata K."/>
            <person name="Nagamura Y."/>
            <person name="Aoki H."/>
            <person name="Arikawa K."/>
            <person name="Arita K."/>
            <person name="Bito T."/>
            <person name="Chiden Y."/>
            <person name="Fujitsuka N."/>
            <person name="Fukunaka R."/>
            <person name="Hamada M."/>
            <person name="Harada C."/>
            <person name="Hayashi A."/>
            <person name="Hijishita S."/>
            <person name="Honda M."/>
            <person name="Hosokawa S."/>
            <person name="Ichikawa Y."/>
            <person name="Idonuma A."/>
            <person name="Iijima M."/>
            <person name="Ikeda M."/>
            <person name="Ikeno M."/>
            <person name="Ito K."/>
            <person name="Ito S."/>
            <person name="Ito T."/>
            <person name="Ito Y."/>
            <person name="Ito Y."/>
            <person name="Iwabuchi A."/>
            <person name="Kamiya K."/>
            <person name="Karasawa W."/>
            <person name="Kurita K."/>
            <person name="Katagiri S."/>
            <person name="Kikuta A."/>
            <person name="Kobayashi H."/>
            <person name="Kobayashi N."/>
            <person name="Machita K."/>
            <person name="Maehara T."/>
            <person name="Masukawa M."/>
            <person name="Mizubayashi T."/>
            <person name="Mukai Y."/>
            <person name="Nagasaki H."/>
            <person name="Nagata Y."/>
            <person name="Naito S."/>
            <person name="Nakashima M."/>
            <person name="Nakama Y."/>
            <person name="Nakamichi Y."/>
            <person name="Nakamura M."/>
            <person name="Meguro A."/>
            <person name="Negishi M."/>
            <person name="Ohta I."/>
            <person name="Ohta T."/>
            <person name="Okamoto M."/>
            <person name="Ono N."/>
            <person name="Saji S."/>
            <person name="Sakaguchi M."/>
            <person name="Sakai K."/>
            <person name="Shibata M."/>
            <person name="Shimokawa T."/>
            <person name="Song J."/>
            <person name="Takazaki Y."/>
            <person name="Terasawa K."/>
            <person name="Tsugane M."/>
            <person name="Tsuji K."/>
            <person name="Ueda S."/>
            <person name="Waki K."/>
            <person name="Yamagata H."/>
            <person name="Yamamoto M."/>
            <person name="Yamamoto S."/>
            <person name="Yamane H."/>
            <person name="Yoshiki S."/>
            <person name="Yoshihara R."/>
            <person name="Yukawa K."/>
            <person name="Zhong H."/>
            <person name="Yano M."/>
            <person name="Yuan Q."/>
            <person name="Ouyang S."/>
            <person name="Liu J."/>
            <person name="Jones K.M."/>
            <person name="Gansberger K."/>
            <person name="Moffat K."/>
            <person name="Hill J."/>
            <person name="Bera J."/>
            <person name="Fadrosh D."/>
            <person name="Jin S."/>
            <person name="Johri S."/>
            <person name="Kim M."/>
            <person name="Overton L."/>
            <person name="Reardon M."/>
            <person name="Tsitrin T."/>
            <person name="Vuong H."/>
            <person name="Weaver B."/>
            <person name="Ciecko A."/>
            <person name="Tallon L."/>
            <person name="Jackson J."/>
            <person name="Pai G."/>
            <person name="Aken S.V."/>
            <person name="Utterback T."/>
            <person name="Reidmuller S."/>
            <person name="Feldblyum T."/>
            <person name="Hsiao J."/>
            <person name="Zismann V."/>
            <person name="Iobst S."/>
            <person name="de Vazeille A.R."/>
            <person name="Buell C.R."/>
            <person name="Ying K."/>
            <person name="Li Y."/>
            <person name="Lu T."/>
            <person name="Huang Y."/>
            <person name="Zhao Q."/>
            <person name="Feng Q."/>
            <person name="Zhang L."/>
            <person name="Zhu J."/>
            <person name="Weng Q."/>
            <person name="Mu J."/>
            <person name="Lu Y."/>
            <person name="Fan D."/>
            <person name="Liu Y."/>
            <person name="Guan J."/>
            <person name="Zhang Y."/>
            <person name="Yu S."/>
            <person name="Liu X."/>
            <person name="Zhang Y."/>
            <person name="Hong G."/>
            <person name="Han B."/>
            <person name="Choisne N."/>
            <person name="Demange N."/>
            <person name="Orjeda G."/>
            <person name="Samain S."/>
            <person name="Cattolico L."/>
            <person name="Pelletier E."/>
            <person name="Couloux A."/>
            <person name="Segurens B."/>
            <person name="Wincker P."/>
            <person name="D'Hont A."/>
            <person name="Scarpelli C."/>
            <person name="Weissenbach J."/>
            <person name="Salanoubat M."/>
            <person name="Quetier F."/>
            <person name="Yu Y."/>
            <person name="Kim H.R."/>
            <person name="Rambo T."/>
            <person name="Currie J."/>
            <person name="Collura K."/>
            <person name="Luo M."/>
            <person name="Yang T."/>
            <person name="Ammiraju J.S.S."/>
            <person name="Engler F."/>
            <person name="Soderlund C."/>
            <person name="Wing R.A."/>
            <person name="Palmer L.E."/>
            <person name="de la Bastide M."/>
            <person name="Spiegel L."/>
            <person name="Nascimento L."/>
            <person name="Zutavern T."/>
            <person name="O'Shaughnessy A."/>
            <person name="Dike S."/>
            <person name="Dedhia N."/>
            <person name="Preston R."/>
            <person name="Balija V."/>
            <person name="McCombie W.R."/>
            <person name="Chow T."/>
            <person name="Chen H."/>
            <person name="Chung M."/>
            <person name="Chen C."/>
            <person name="Shaw J."/>
            <person name="Wu H."/>
            <person name="Hsiao K."/>
            <person name="Chao Y."/>
            <person name="Chu M."/>
            <person name="Cheng C."/>
            <person name="Hour A."/>
            <person name="Lee P."/>
            <person name="Lin S."/>
            <person name="Lin Y."/>
            <person name="Liou J."/>
            <person name="Liu S."/>
            <person name="Hsing Y."/>
            <person name="Raghuvanshi S."/>
            <person name="Mohanty A."/>
            <person name="Bharti A.K."/>
            <person name="Gaur A."/>
            <person name="Gupta V."/>
            <person name="Kumar D."/>
            <person name="Ravi V."/>
            <person name="Vij S."/>
            <person name="Kapur A."/>
            <person name="Khurana P."/>
            <person name="Khurana P."/>
            <person name="Khurana J.P."/>
            <person name="Tyagi A.K."/>
            <person name="Gaikwad K."/>
            <person name="Singh A."/>
            <person name="Dalal V."/>
            <person name="Srivastava S."/>
            <person name="Dixit A."/>
            <person name="Pal A.K."/>
            <person name="Ghazi I.A."/>
            <person name="Yadav M."/>
            <person name="Pandit A."/>
            <person name="Bhargava A."/>
            <person name="Sureshbabu K."/>
            <person name="Batra K."/>
            <person name="Sharma T.R."/>
            <person name="Mohapatra T."/>
            <person name="Singh N.K."/>
            <person name="Messing J."/>
            <person name="Nelson A.B."/>
            <person name="Fuks G."/>
            <person name="Kavchok S."/>
            <person name="Keizer G."/>
            <person name="Linton E."/>
            <person name="Llaca V."/>
            <person name="Song R."/>
            <person name="Tanyolac B."/>
            <person name="Young S."/>
            <person name="Ho-Il K."/>
            <person name="Hahn J.H."/>
            <person name="Sangsakoo G."/>
            <person name="Vanavichit A."/>
            <person name="de Mattos Luiz.A.T."/>
            <person name="Zimmer P.D."/>
            <person name="Malone G."/>
            <person name="Dellagostin O."/>
            <person name="de Oliveira A.C."/>
            <person name="Bevan M."/>
            <person name="Bancroft I."/>
            <person name="Minx P."/>
            <person name="Cordum H."/>
            <person name="Wilson R."/>
            <person name="Cheng Z."/>
            <person name="Jin W."/>
            <person name="Jiang J."/>
            <person name="Leong S.A."/>
            <person name="Iwama H."/>
            <person name="Gojobori T."/>
            <person name="Itoh T."/>
            <person name="Niimura Y."/>
            <person name="Fujii Y."/>
            <person name="Habara T."/>
            <person name="Sakai H."/>
            <person name="Sato Y."/>
            <person name="Wilson G."/>
            <person name="Kumar K."/>
            <person name="McCouch S."/>
            <person name="Juretic N."/>
            <person name="Hoen D."/>
            <person name="Wright S."/>
            <person name="Bruskiewich R."/>
            <person name="Bureau T."/>
            <person name="Miyao A."/>
            <person name="Hirochika H."/>
            <person name="Nishikawa T."/>
            <person name="Kadowaki K."/>
            <person name="Sugiura M."/>
            <person name="Burr B."/>
            <person name="Sasaki T."/>
        </authorList>
    </citation>
    <scope>NUCLEOTIDE SEQUENCE [LARGE SCALE GENOMIC DNA]</scope>
    <source>
        <strain evidence="2">cv. Nipponbare</strain>
    </source>
</reference>
<reference evidence="1 2" key="3">
    <citation type="journal article" date="2013" name="Rice">
        <title>Improvement of the Oryza sativa Nipponbare reference genome using next generation sequence and optical map data.</title>
        <authorList>
            <person name="Kawahara Y."/>
            <person name="de la Bastide M."/>
            <person name="Hamilton J.P."/>
            <person name="Kanamori H."/>
            <person name="McCombie W.R."/>
            <person name="Ouyang S."/>
            <person name="Schwartz D.C."/>
            <person name="Tanaka T."/>
            <person name="Wu J."/>
            <person name="Zhou S."/>
            <person name="Childs K.L."/>
            <person name="Davidson R.M."/>
            <person name="Lin H."/>
            <person name="Quesada-Ocampo L."/>
            <person name="Vaillancourt B."/>
            <person name="Sakai H."/>
            <person name="Lee S.S."/>
            <person name="Kim J."/>
            <person name="Numa H."/>
            <person name="Itoh T."/>
            <person name="Buell C.R."/>
            <person name="Matsumoto T."/>
        </authorList>
    </citation>
    <scope>NUCLEOTIDE SEQUENCE [LARGE SCALE GENOMIC DNA]</scope>
    <source>
        <strain evidence="2">cv. Nipponbare</strain>
    </source>
</reference>
<dbReference type="Proteomes" id="UP000059680">
    <property type="component" value="Chromosome 4"/>
</dbReference>
<name>A0A0P0WC90_ORYSJ</name>
<sequence length="85" mass="9707">MWPPLLPHDARCDTYNRVVANTWFWFCPFCSSLSGYRRSARRLMGPEMREEVLQQAIRQITELVLLHGGPVTVSTAFVDAGAWVP</sequence>